<evidence type="ECO:0000256" key="1">
    <source>
        <dbReference type="ARBA" id="ARBA00022598"/>
    </source>
</evidence>
<dbReference type="InterPro" id="IPR045851">
    <property type="entry name" value="AMP-bd_C_sf"/>
</dbReference>
<reference evidence="5 6" key="1">
    <citation type="submission" date="2020-08" db="EMBL/GenBank/DDBJ databases">
        <title>Sequencing the genomes of 1000 actinobacteria strains.</title>
        <authorList>
            <person name="Klenk H.-P."/>
        </authorList>
    </citation>
    <scope>NUCLEOTIDE SEQUENCE [LARGE SCALE GENOMIC DNA]</scope>
    <source>
        <strain evidence="5 6">DSM 44598</strain>
    </source>
</reference>
<dbReference type="Gene3D" id="3.40.50.12780">
    <property type="entry name" value="N-terminal domain of ligase-like"/>
    <property type="match status" value="1"/>
</dbReference>
<dbReference type="PROSITE" id="PS00455">
    <property type="entry name" value="AMP_BINDING"/>
    <property type="match status" value="1"/>
</dbReference>
<dbReference type="EMBL" id="JACHDO010000001">
    <property type="protein sequence ID" value="MBB5492120.1"/>
    <property type="molecule type" value="Genomic_DNA"/>
</dbReference>
<name>A0A840W581_9ACTN</name>
<dbReference type="PANTHER" id="PTHR43352:SF1">
    <property type="entry name" value="ANTHRANILATE--COA LIGASE"/>
    <property type="match status" value="1"/>
</dbReference>
<dbReference type="RefSeq" id="WP_246420331.1">
    <property type="nucleotide sequence ID" value="NZ_BAAAKM010000076.1"/>
</dbReference>
<protein>
    <submittedName>
        <fullName evidence="5">2-aminobenzoate-CoA ligase</fullName>
        <ecNumber evidence="5">6.2.1.32</ecNumber>
    </submittedName>
</protein>
<accession>A0A840W581</accession>
<dbReference type="InterPro" id="IPR020845">
    <property type="entry name" value="AMP-binding_CS"/>
</dbReference>
<dbReference type="InterPro" id="IPR025110">
    <property type="entry name" value="AMP-bd_C"/>
</dbReference>
<dbReference type="GO" id="GO:0005524">
    <property type="term" value="F:ATP binding"/>
    <property type="evidence" value="ECO:0007669"/>
    <property type="project" value="InterPro"/>
</dbReference>
<dbReference type="Pfam" id="PF00501">
    <property type="entry name" value="AMP-binding"/>
    <property type="match status" value="1"/>
</dbReference>
<dbReference type="Gene3D" id="3.30.300.30">
    <property type="match status" value="1"/>
</dbReference>
<dbReference type="EC" id="6.2.1.32" evidence="5"/>
<evidence type="ECO:0000313" key="6">
    <source>
        <dbReference type="Proteomes" id="UP000579647"/>
    </source>
</evidence>
<dbReference type="InterPro" id="IPR011957">
    <property type="entry name" value="Benz_CoA_lig"/>
</dbReference>
<dbReference type="PANTHER" id="PTHR43352">
    <property type="entry name" value="ACETYL-COA SYNTHETASE"/>
    <property type="match status" value="1"/>
</dbReference>
<feature type="region of interest" description="Disordered" evidence="2">
    <location>
        <begin position="1"/>
        <end position="40"/>
    </location>
</feature>
<comment type="caution">
    <text evidence="5">The sequence shown here is derived from an EMBL/GenBank/DDBJ whole genome shotgun (WGS) entry which is preliminary data.</text>
</comment>
<keyword evidence="1 5" id="KW-0436">Ligase</keyword>
<dbReference type="GO" id="GO:0044550">
    <property type="term" value="P:secondary metabolite biosynthetic process"/>
    <property type="evidence" value="ECO:0007669"/>
    <property type="project" value="TreeGrafter"/>
</dbReference>
<evidence type="ECO:0000259" key="4">
    <source>
        <dbReference type="Pfam" id="PF13193"/>
    </source>
</evidence>
<dbReference type="Proteomes" id="UP000579647">
    <property type="component" value="Unassembled WGS sequence"/>
</dbReference>
<organism evidence="5 6">
    <name type="scientific">Nocardiopsis metallicus</name>
    <dbReference type="NCBI Taxonomy" id="179819"/>
    <lineage>
        <taxon>Bacteria</taxon>
        <taxon>Bacillati</taxon>
        <taxon>Actinomycetota</taxon>
        <taxon>Actinomycetes</taxon>
        <taxon>Streptosporangiales</taxon>
        <taxon>Nocardiopsidaceae</taxon>
        <taxon>Nocardiopsis</taxon>
    </lineage>
</organism>
<gene>
    <name evidence="5" type="ORF">HNR07_003257</name>
</gene>
<dbReference type="InterPro" id="IPR000873">
    <property type="entry name" value="AMP-dep_synth/lig_dom"/>
</dbReference>
<feature type="compositionally biased region" description="Low complexity" evidence="2">
    <location>
        <begin position="1"/>
        <end position="16"/>
    </location>
</feature>
<keyword evidence="6" id="KW-1185">Reference proteome</keyword>
<dbReference type="Pfam" id="PF13193">
    <property type="entry name" value="AMP-binding_C"/>
    <property type="match status" value="1"/>
</dbReference>
<evidence type="ECO:0000256" key="2">
    <source>
        <dbReference type="SAM" id="MobiDB-lite"/>
    </source>
</evidence>
<dbReference type="AlphaFoldDB" id="A0A840W581"/>
<dbReference type="NCBIfam" id="TIGR02262">
    <property type="entry name" value="benz_CoA_lig"/>
    <property type="match status" value="1"/>
</dbReference>
<sequence>MSNPDPNRNPNPADRPSLPEHGLPAAPLSPTAHEDTFTRDHLPPAEEWPLIRPLDHPDPLNCAEELLDGTIARFGADRRCVVGEHETLTYGRLRDRVDRIARVLVDERGLRPGERVLLRGPNSPWLAACWLAVLKAGGVVVTVLPVLRAAELSTIVRSARVTHALCDARFLDDLTAAADQLGDRAPSVLVYGGEEDGDLTARVDAHPPGFTAVPTAADDACMIAYTSGTTGAPKGCVHFHRDVLAVADTYSAQVLKPTPDDLFVGSPPFAFTFGLGGLLIFPMRAGAATVLLEHPRPEAILDAVSEHGASVVFTAPTAYRSMLTRLDGRDLSSLRRCVSAGEHLPAATWQAWYDATGVRLLDGIGATEMLHIFVSASDEHMRPGSTGRPVPGFEAVILDDGGKPVPDGEPGHLAVRGPVGCRYLSDERQREYVRHGWNHTGDTYVRDEDGYFWYRARSDDMIVSAGYNIAPAEVEEALLTSPDVEEAAVVGTRDPDRGLAVRAYVVPRRGLTADTALADRLKDHVRSRIAPYKTPRSVVFLPSLPRTATGKLQRFRLREST</sequence>
<feature type="domain" description="AMP-dependent synthetase/ligase" evidence="3">
    <location>
        <begin position="72"/>
        <end position="418"/>
    </location>
</feature>
<dbReference type="SUPFAM" id="SSF56801">
    <property type="entry name" value="Acetyl-CoA synthetase-like"/>
    <property type="match status" value="1"/>
</dbReference>
<evidence type="ECO:0000259" key="3">
    <source>
        <dbReference type="Pfam" id="PF00501"/>
    </source>
</evidence>
<dbReference type="GO" id="GO:0018860">
    <property type="term" value="F:anthranilate-CoA ligase activity"/>
    <property type="evidence" value="ECO:0007669"/>
    <property type="project" value="UniProtKB-EC"/>
</dbReference>
<dbReference type="InterPro" id="IPR042099">
    <property type="entry name" value="ANL_N_sf"/>
</dbReference>
<proteinExistence type="predicted"/>
<feature type="domain" description="AMP-binding enzyme C-terminal" evidence="4">
    <location>
        <begin position="473"/>
        <end position="551"/>
    </location>
</feature>
<evidence type="ECO:0000313" key="5">
    <source>
        <dbReference type="EMBL" id="MBB5492120.1"/>
    </source>
</evidence>